<protein>
    <recommendedName>
        <fullName evidence="3">AB hydrolase-1 domain-containing protein</fullName>
    </recommendedName>
</protein>
<evidence type="ECO:0000313" key="2">
    <source>
        <dbReference type="Proteomes" id="UP001176521"/>
    </source>
</evidence>
<accession>A0AAN6G574</accession>
<evidence type="ECO:0000313" key="1">
    <source>
        <dbReference type="EMBL" id="KAK0517982.1"/>
    </source>
</evidence>
<gene>
    <name evidence="1" type="ORF">OC842_007938</name>
</gene>
<sequence>MLIAPRLTHWLSASISTSIWNAPEASNAGHTLAASGHIGEGPLHWTPCFNSSAPEQTRWRCGFLDVPLDHTNASDARTARIALVMLRARNKTSKRTLFLDPGGPGASGTAYAFARSDFWETITDGNYNILGFDARGVNMSSPQVSCYEDNFNRMPWWLSASPDLSRTDPEAQFEIADS</sequence>
<dbReference type="AlphaFoldDB" id="A0AAN6G574"/>
<dbReference type="SUPFAM" id="SSF53474">
    <property type="entry name" value="alpha/beta-Hydrolases"/>
    <property type="match status" value="1"/>
</dbReference>
<evidence type="ECO:0008006" key="3">
    <source>
        <dbReference type="Google" id="ProtNLM"/>
    </source>
</evidence>
<feature type="non-terminal residue" evidence="1">
    <location>
        <position position="178"/>
    </location>
</feature>
<comment type="caution">
    <text evidence="1">The sequence shown here is derived from an EMBL/GenBank/DDBJ whole genome shotgun (WGS) entry which is preliminary data.</text>
</comment>
<dbReference type="Proteomes" id="UP001176521">
    <property type="component" value="Unassembled WGS sequence"/>
</dbReference>
<dbReference type="EMBL" id="JAPDMQ010001487">
    <property type="protein sequence ID" value="KAK0517982.1"/>
    <property type="molecule type" value="Genomic_DNA"/>
</dbReference>
<keyword evidence="2" id="KW-1185">Reference proteome</keyword>
<name>A0AAN6G574_9BASI</name>
<dbReference type="InterPro" id="IPR029058">
    <property type="entry name" value="AB_hydrolase_fold"/>
</dbReference>
<organism evidence="1 2">
    <name type="scientific">Tilletia horrida</name>
    <dbReference type="NCBI Taxonomy" id="155126"/>
    <lineage>
        <taxon>Eukaryota</taxon>
        <taxon>Fungi</taxon>
        <taxon>Dikarya</taxon>
        <taxon>Basidiomycota</taxon>
        <taxon>Ustilaginomycotina</taxon>
        <taxon>Exobasidiomycetes</taxon>
        <taxon>Tilletiales</taxon>
        <taxon>Tilletiaceae</taxon>
        <taxon>Tilletia</taxon>
    </lineage>
</organism>
<reference evidence="1" key="1">
    <citation type="journal article" date="2023" name="PhytoFront">
        <title>Draft Genome Resources of Seven Strains of Tilletia horrida, Causal Agent of Kernel Smut of Rice.</title>
        <authorList>
            <person name="Khanal S."/>
            <person name="Antony Babu S."/>
            <person name="Zhou X.G."/>
        </authorList>
    </citation>
    <scope>NUCLEOTIDE SEQUENCE</scope>
    <source>
        <strain evidence="1">TX3</strain>
    </source>
</reference>
<proteinExistence type="predicted"/>